<accession>A0A6J5NHG7</accession>
<reference evidence="1" key="1">
    <citation type="submission" date="2020-04" db="EMBL/GenBank/DDBJ databases">
        <authorList>
            <person name="Chiriac C."/>
            <person name="Salcher M."/>
            <person name="Ghai R."/>
            <person name="Kavagutti S V."/>
        </authorList>
    </citation>
    <scope>NUCLEOTIDE SEQUENCE</scope>
</reference>
<name>A0A6J5NHG7_9CAUD</name>
<protein>
    <submittedName>
        <fullName evidence="1">Uncharacterized protein</fullName>
    </submittedName>
</protein>
<gene>
    <name evidence="1" type="ORF">UFOVP711_63</name>
</gene>
<evidence type="ECO:0000313" key="1">
    <source>
        <dbReference type="EMBL" id="CAB4159200.1"/>
    </source>
</evidence>
<dbReference type="EMBL" id="LR796677">
    <property type="protein sequence ID" value="CAB4159200.1"/>
    <property type="molecule type" value="Genomic_DNA"/>
</dbReference>
<sequence>MPNEKCVTYECENLTELVLCDDCTDEQFGQWESQKET</sequence>
<organism evidence="1">
    <name type="scientific">uncultured Caudovirales phage</name>
    <dbReference type="NCBI Taxonomy" id="2100421"/>
    <lineage>
        <taxon>Viruses</taxon>
        <taxon>Duplodnaviria</taxon>
        <taxon>Heunggongvirae</taxon>
        <taxon>Uroviricota</taxon>
        <taxon>Caudoviricetes</taxon>
        <taxon>Peduoviridae</taxon>
        <taxon>Maltschvirus</taxon>
        <taxon>Maltschvirus maltsch</taxon>
    </lineage>
</organism>
<proteinExistence type="predicted"/>